<evidence type="ECO:0000313" key="7">
    <source>
        <dbReference type="Proteomes" id="UP000612899"/>
    </source>
</evidence>
<keyword evidence="5" id="KW-0732">Signal</keyword>
<evidence type="ECO:0008006" key="8">
    <source>
        <dbReference type="Google" id="ProtNLM"/>
    </source>
</evidence>
<accession>A0A8J3QAR5</accession>
<dbReference type="Proteomes" id="UP000612899">
    <property type="component" value="Unassembled WGS sequence"/>
</dbReference>
<keyword evidence="3" id="KW-1133">Transmembrane helix</keyword>
<dbReference type="AlphaFoldDB" id="A0A8J3QAR5"/>
<dbReference type="PANTHER" id="PTHR30168:SF0">
    <property type="entry name" value="INNER MEMBRANE PROTEIN"/>
    <property type="match status" value="1"/>
</dbReference>
<evidence type="ECO:0000256" key="4">
    <source>
        <dbReference type="ARBA" id="ARBA00023136"/>
    </source>
</evidence>
<name>A0A8J3QAR5_9ACTN</name>
<evidence type="ECO:0000256" key="1">
    <source>
        <dbReference type="ARBA" id="ARBA00004167"/>
    </source>
</evidence>
<keyword evidence="2" id="KW-0812">Transmembrane</keyword>
<dbReference type="PROSITE" id="PS51257">
    <property type="entry name" value="PROKAR_LIPOPROTEIN"/>
    <property type="match status" value="1"/>
</dbReference>
<dbReference type="EMBL" id="BONY01000028">
    <property type="protein sequence ID" value="GIH06544.1"/>
    <property type="molecule type" value="Genomic_DNA"/>
</dbReference>
<feature type="chain" id="PRO_5039170810" description="Metalloprotease" evidence="5">
    <location>
        <begin position="21"/>
        <end position="227"/>
    </location>
</feature>
<evidence type="ECO:0000256" key="2">
    <source>
        <dbReference type="ARBA" id="ARBA00022692"/>
    </source>
</evidence>
<organism evidence="6 7">
    <name type="scientific">Rhizocola hellebori</name>
    <dbReference type="NCBI Taxonomy" id="1392758"/>
    <lineage>
        <taxon>Bacteria</taxon>
        <taxon>Bacillati</taxon>
        <taxon>Actinomycetota</taxon>
        <taxon>Actinomycetes</taxon>
        <taxon>Micromonosporales</taxon>
        <taxon>Micromonosporaceae</taxon>
        <taxon>Rhizocola</taxon>
    </lineage>
</organism>
<evidence type="ECO:0000313" key="6">
    <source>
        <dbReference type="EMBL" id="GIH06544.1"/>
    </source>
</evidence>
<keyword evidence="7" id="KW-1185">Reference proteome</keyword>
<dbReference type="Pfam" id="PF04228">
    <property type="entry name" value="Zn_peptidase"/>
    <property type="match status" value="1"/>
</dbReference>
<dbReference type="RefSeq" id="WP_203910358.1">
    <property type="nucleotide sequence ID" value="NZ_BONY01000028.1"/>
</dbReference>
<keyword evidence="4" id="KW-0472">Membrane</keyword>
<dbReference type="PANTHER" id="PTHR30168">
    <property type="entry name" value="PUTATIVE MEMBRANE PROTEIN YPFJ"/>
    <property type="match status" value="1"/>
</dbReference>
<comment type="subcellular location">
    <subcellularLocation>
        <location evidence="1">Membrane</location>
        <topology evidence="1">Single-pass membrane protein</topology>
    </subcellularLocation>
</comment>
<protein>
    <recommendedName>
        <fullName evidence="8">Metalloprotease</fullName>
    </recommendedName>
</protein>
<evidence type="ECO:0000256" key="5">
    <source>
        <dbReference type="SAM" id="SignalP"/>
    </source>
</evidence>
<feature type="signal peptide" evidence="5">
    <location>
        <begin position="1"/>
        <end position="20"/>
    </location>
</feature>
<dbReference type="InterPro" id="IPR007343">
    <property type="entry name" value="Uncharacterised_pept_Zn_put"/>
</dbReference>
<proteinExistence type="predicted"/>
<dbReference type="GO" id="GO:0016020">
    <property type="term" value="C:membrane"/>
    <property type="evidence" value="ECO:0007669"/>
    <property type="project" value="UniProtKB-SubCell"/>
</dbReference>
<gene>
    <name evidence="6" type="ORF">Rhe02_46110</name>
</gene>
<comment type="caution">
    <text evidence="6">The sequence shown here is derived from an EMBL/GenBank/DDBJ whole genome shotgun (WGS) entry which is preliminary data.</text>
</comment>
<sequence>MRLIALAVAAILALACGVLPNEPQSGSTAPPGEQEDGTMTVEEFRRDINSAVVLAEEYWQERFRESNQRFEPIGRVFAYEESGEVACGREAIPSNNAAYCPAGDFIAYDVDWAVTAFRRIGDAFLFYLLGHEYAHGIQVRLGISYDYTIQQELQADCMAGAYIGDMVKAGRLRLDDGDLEEFQQGLLAVGDDPNQPWFAPDAHGTAKQRTDAFFKGYENSLGACGLR</sequence>
<reference evidence="6" key="1">
    <citation type="submission" date="2021-01" db="EMBL/GenBank/DDBJ databases">
        <title>Whole genome shotgun sequence of Rhizocola hellebori NBRC 109834.</title>
        <authorList>
            <person name="Komaki H."/>
            <person name="Tamura T."/>
        </authorList>
    </citation>
    <scope>NUCLEOTIDE SEQUENCE</scope>
    <source>
        <strain evidence="6">NBRC 109834</strain>
    </source>
</reference>
<evidence type="ECO:0000256" key="3">
    <source>
        <dbReference type="ARBA" id="ARBA00022989"/>
    </source>
</evidence>